<evidence type="ECO:0000256" key="1">
    <source>
        <dbReference type="ARBA" id="ARBA00022898"/>
    </source>
</evidence>
<evidence type="ECO:0000259" key="5">
    <source>
        <dbReference type="Pfam" id="PF01168"/>
    </source>
</evidence>
<keyword evidence="7" id="KW-1185">Reference proteome</keyword>
<gene>
    <name evidence="6" type="ORF">GCM10011366_10570</name>
</gene>
<feature type="domain" description="Alanine racemase N-terminal" evidence="5">
    <location>
        <begin position="12"/>
        <end position="241"/>
    </location>
</feature>
<comment type="cofactor">
    <cofactor evidence="3">
        <name>pyridoxal 5'-phosphate</name>
        <dbReference type="ChEBI" id="CHEBI:597326"/>
    </cofactor>
</comment>
<keyword evidence="1 2" id="KW-0663">Pyridoxal phosphate</keyword>
<evidence type="ECO:0000313" key="7">
    <source>
        <dbReference type="Proteomes" id="UP000605670"/>
    </source>
</evidence>
<dbReference type="InterPro" id="IPR011078">
    <property type="entry name" value="PyrdxlP_homeostasis"/>
</dbReference>
<feature type="modified residue" description="N6-(pyridoxal phosphate)lysine" evidence="2 3">
    <location>
        <position position="41"/>
    </location>
</feature>
<dbReference type="Pfam" id="PF01168">
    <property type="entry name" value="Ala_racemase_N"/>
    <property type="match status" value="1"/>
</dbReference>
<evidence type="ECO:0000256" key="3">
    <source>
        <dbReference type="PIRSR" id="PIRSR004848-1"/>
    </source>
</evidence>
<comment type="caution">
    <text evidence="6">The sequence shown here is derived from an EMBL/GenBank/DDBJ whole genome shotgun (WGS) entry which is preliminary data.</text>
</comment>
<dbReference type="PANTHER" id="PTHR10146:SF14">
    <property type="entry name" value="PYRIDOXAL PHOSPHATE HOMEOSTASIS PROTEIN"/>
    <property type="match status" value="1"/>
</dbReference>
<dbReference type="Proteomes" id="UP000605670">
    <property type="component" value="Unassembled WGS sequence"/>
</dbReference>
<dbReference type="EMBL" id="BMEM01000001">
    <property type="protein sequence ID" value="GGF44762.1"/>
    <property type="molecule type" value="Genomic_DNA"/>
</dbReference>
<dbReference type="SUPFAM" id="SSF51419">
    <property type="entry name" value="PLP-binding barrel"/>
    <property type="match status" value="1"/>
</dbReference>
<dbReference type="InterPro" id="IPR001608">
    <property type="entry name" value="Ala_racemase_N"/>
</dbReference>
<organism evidence="6 7">
    <name type="scientific">Ornithinimicrobium tianjinense</name>
    <dbReference type="NCBI Taxonomy" id="1195761"/>
    <lineage>
        <taxon>Bacteria</taxon>
        <taxon>Bacillati</taxon>
        <taxon>Actinomycetota</taxon>
        <taxon>Actinomycetes</taxon>
        <taxon>Micrococcales</taxon>
        <taxon>Ornithinimicrobiaceae</taxon>
        <taxon>Ornithinimicrobium</taxon>
    </lineage>
</organism>
<comment type="function">
    <text evidence="2">Pyridoxal 5'-phosphate (PLP)-binding protein, which is involved in PLP homeostasis.</text>
</comment>
<proteinExistence type="inferred from homology"/>
<name>A0A917F3A9_9MICO</name>
<dbReference type="HAMAP" id="MF_02087">
    <property type="entry name" value="PLP_homeostasis"/>
    <property type="match status" value="1"/>
</dbReference>
<comment type="similarity">
    <text evidence="2 4">Belongs to the pyridoxal phosphate-binding protein YggS/PROSC family.</text>
</comment>
<reference evidence="6" key="1">
    <citation type="journal article" date="2014" name="Int. J. Syst. Evol. Microbiol.">
        <title>Complete genome sequence of Corynebacterium casei LMG S-19264T (=DSM 44701T), isolated from a smear-ripened cheese.</title>
        <authorList>
            <consortium name="US DOE Joint Genome Institute (JGI-PGF)"/>
            <person name="Walter F."/>
            <person name="Albersmeier A."/>
            <person name="Kalinowski J."/>
            <person name="Ruckert C."/>
        </authorList>
    </citation>
    <scope>NUCLEOTIDE SEQUENCE</scope>
    <source>
        <strain evidence="6">CGMCC 1.12160</strain>
    </source>
</reference>
<dbReference type="RefSeq" id="WP_188428502.1">
    <property type="nucleotide sequence ID" value="NZ_BAABKH010000005.1"/>
</dbReference>
<sequence length="246" mass="25916">MSADRRAELAANLERVRARVDAACRAAGRAPEDVTLVAVTKFFPASDVAHLAGLGVRDVGENRDQEAGPKVAELDPQVRSALTVHFVGQLQTNKANHVTRYADVVQSVDRAKLARALDRGAGTALAEGARHTPLGVTVQVDLEEGADRGRGGALPEDVPALVEAIDGCEHLDLRGVMAVAPRGLDESGTRAAFDRLAALSERLRQDRPEAWWMSAGMSGDLETAVAAGATHLRVGTAILGSRVSHG</sequence>
<dbReference type="InterPro" id="IPR029066">
    <property type="entry name" value="PLP-binding_barrel"/>
</dbReference>
<dbReference type="PIRSF" id="PIRSF004848">
    <property type="entry name" value="YBL036c_PLPDEIII"/>
    <property type="match status" value="1"/>
</dbReference>
<dbReference type="NCBIfam" id="TIGR00044">
    <property type="entry name" value="YggS family pyridoxal phosphate-dependent enzyme"/>
    <property type="match status" value="1"/>
</dbReference>
<dbReference type="Gene3D" id="3.20.20.10">
    <property type="entry name" value="Alanine racemase"/>
    <property type="match status" value="1"/>
</dbReference>
<reference evidence="6" key="2">
    <citation type="submission" date="2020-09" db="EMBL/GenBank/DDBJ databases">
        <authorList>
            <person name="Sun Q."/>
            <person name="Zhou Y."/>
        </authorList>
    </citation>
    <scope>NUCLEOTIDE SEQUENCE</scope>
    <source>
        <strain evidence="6">CGMCC 1.12160</strain>
    </source>
</reference>
<protein>
    <recommendedName>
        <fullName evidence="2">Pyridoxal phosphate homeostasis protein</fullName>
        <shortName evidence="2">PLP homeostasis protein</shortName>
    </recommendedName>
</protein>
<evidence type="ECO:0000313" key="6">
    <source>
        <dbReference type="EMBL" id="GGF44762.1"/>
    </source>
</evidence>
<dbReference type="GO" id="GO:0030170">
    <property type="term" value="F:pyridoxal phosphate binding"/>
    <property type="evidence" value="ECO:0007669"/>
    <property type="project" value="UniProtKB-UniRule"/>
</dbReference>
<evidence type="ECO:0000256" key="2">
    <source>
        <dbReference type="HAMAP-Rule" id="MF_02087"/>
    </source>
</evidence>
<accession>A0A917F3A9</accession>
<evidence type="ECO:0000256" key="4">
    <source>
        <dbReference type="RuleBase" id="RU004514"/>
    </source>
</evidence>
<dbReference type="PANTHER" id="PTHR10146">
    <property type="entry name" value="PROLINE SYNTHETASE CO-TRANSCRIBED BACTERIAL HOMOLOG PROTEIN"/>
    <property type="match status" value="1"/>
</dbReference>
<dbReference type="AlphaFoldDB" id="A0A917F3A9"/>
<dbReference type="CDD" id="cd00635">
    <property type="entry name" value="PLPDE_III_YBL036c_like"/>
    <property type="match status" value="1"/>
</dbReference>